<feature type="region of interest" description="Disordered" evidence="1">
    <location>
        <begin position="261"/>
        <end position="289"/>
    </location>
</feature>
<dbReference type="InParanoid" id="F0VDI5"/>
<dbReference type="Proteomes" id="UP000007494">
    <property type="component" value="Chromosome VI"/>
</dbReference>
<dbReference type="VEuPathDB" id="ToxoDB:NCLIV_015700"/>
<feature type="compositionally biased region" description="Basic and acidic residues" evidence="1">
    <location>
        <begin position="32"/>
        <end position="46"/>
    </location>
</feature>
<dbReference type="EMBL" id="FR823387">
    <property type="protein sequence ID" value="CBZ51778.1"/>
    <property type="molecule type" value="Genomic_DNA"/>
</dbReference>
<feature type="compositionally biased region" description="Basic and acidic residues" evidence="1">
    <location>
        <begin position="529"/>
        <end position="539"/>
    </location>
</feature>
<feature type="compositionally biased region" description="Polar residues" evidence="1">
    <location>
        <begin position="331"/>
        <end position="357"/>
    </location>
</feature>
<gene>
    <name evidence="2" type="ORF">NCLIV_015700</name>
</gene>
<organism evidence="2 3">
    <name type="scientific">Neospora caninum (strain Liverpool)</name>
    <dbReference type="NCBI Taxonomy" id="572307"/>
    <lineage>
        <taxon>Eukaryota</taxon>
        <taxon>Sar</taxon>
        <taxon>Alveolata</taxon>
        <taxon>Apicomplexa</taxon>
        <taxon>Conoidasida</taxon>
        <taxon>Coccidia</taxon>
        <taxon>Eucoccidiorida</taxon>
        <taxon>Eimeriorina</taxon>
        <taxon>Sarcocystidae</taxon>
        <taxon>Neospora</taxon>
    </lineage>
</organism>
<feature type="compositionally biased region" description="Low complexity" evidence="1">
    <location>
        <begin position="407"/>
        <end position="432"/>
    </location>
</feature>
<feature type="compositionally biased region" description="Basic and acidic residues" evidence="1">
    <location>
        <begin position="507"/>
        <end position="517"/>
    </location>
</feature>
<feature type="region of interest" description="Disordered" evidence="1">
    <location>
        <begin position="404"/>
        <end position="432"/>
    </location>
</feature>
<accession>F0VDI5</accession>
<feature type="compositionally biased region" description="Polar residues" evidence="1">
    <location>
        <begin position="10"/>
        <end position="28"/>
    </location>
</feature>
<sequence length="760" mass="81992">MTAAAALSRPRSSVSSETPRPSACTSPTAAERSGRFAFEDEGDRLSLSETPHTLPPSSQGNSPSSAPPCSPSCPSSPSSLFSPEILLPHRRQKAEDAPCEESGENGVSEASPNERLALPSETERTHASDLVRDGEFETGSAWGLYMLASLAVAAATALTRQFGGESTRRRCETAKRQQKKGDRREEEQASCNSGERSSMPLCCPETRGQDASADGTLLQGLLSPLFSGGKRAQEGRNEEPACLGAFSSLFGDAGEKKRPFPWKKWRERRQSSAEEDGESMNRSGKQEADAKDESGRVCECCARVQLFLAAYEVNPRCAKNRKSETGESAPGSLTASSLLTRTGCTDTRQGGPRSSASHTDDEETKALVNLLGPEGPSPTEIIPLSLEAPVQIVPAVLRRSNVHAPRLSSEQDSSCSISSLSPSPSVDDPSSPLAMSLRFLSCQREREDGGAVSLRGEGDDLFQETPVFSRPWGGDEEQDENWECLEETERGDSQVDRIACETLNSTETRDGLGERQRGGNAEGEEEMEEGKADAEKGEGAIEIEEEERGRGEEGETGGEANGEVPGQRVLRLDRMWAGDKRATAHRWLQAVGREKHGLLPVFSRGGPEHVAQQPVCAESRSYSSPVGSARHHWQSREALLLCLLQAERRAGQQRAHASHSVSCSFRGLVKSPAGGYLNQLREQLALGPSDEGETLPASASQPLLPLPGGASNPNAKGPWRAAASHETADDNWVKWWCDRIGFDDLRLRLFTYAVANKGSL</sequence>
<dbReference type="GeneID" id="13444329"/>
<dbReference type="RefSeq" id="XP_003881811.1">
    <property type="nucleotide sequence ID" value="XM_003881762.1"/>
</dbReference>
<feature type="region of interest" description="Disordered" evidence="1">
    <location>
        <begin position="688"/>
        <end position="722"/>
    </location>
</feature>
<proteinExistence type="predicted"/>
<feature type="region of interest" description="Disordered" evidence="1">
    <location>
        <begin position="1"/>
        <end position="133"/>
    </location>
</feature>
<dbReference type="OrthoDB" id="10406953at2759"/>
<feature type="region of interest" description="Disordered" evidence="1">
    <location>
        <begin position="503"/>
        <end position="565"/>
    </location>
</feature>
<feature type="compositionally biased region" description="Basic and acidic residues" evidence="1">
    <location>
        <begin position="121"/>
        <end position="133"/>
    </location>
</feature>
<feature type="region of interest" description="Disordered" evidence="1">
    <location>
        <begin position="320"/>
        <end position="363"/>
    </location>
</feature>
<reference evidence="3" key="1">
    <citation type="journal article" date="2012" name="PLoS Pathog.">
        <title>Comparative genomics of the apicomplexan parasites Toxoplasma gondii and Neospora caninum: Coccidia differing in host range and transmission strategy.</title>
        <authorList>
            <person name="Reid A.J."/>
            <person name="Vermont S.J."/>
            <person name="Cotton J.A."/>
            <person name="Harris D."/>
            <person name="Hill-Cawthorne G.A."/>
            <person name="Konen-Waisman S."/>
            <person name="Latham S.M."/>
            <person name="Mourier T."/>
            <person name="Norton R."/>
            <person name="Quail M.A."/>
            <person name="Sanders M."/>
            <person name="Shanmugam D."/>
            <person name="Sohal A."/>
            <person name="Wasmuth J.D."/>
            <person name="Brunk B."/>
            <person name="Grigg M.E."/>
            <person name="Howard J.C."/>
            <person name="Parkinson J."/>
            <person name="Roos D.S."/>
            <person name="Trees A.J."/>
            <person name="Berriman M."/>
            <person name="Pain A."/>
            <person name="Wastling J.M."/>
        </authorList>
    </citation>
    <scope>NUCLEOTIDE SEQUENCE [LARGE SCALE GENOMIC DNA]</scope>
    <source>
        <strain evidence="3">Liverpool</strain>
    </source>
</reference>
<dbReference type="eggNOG" id="ENOG502R0IM">
    <property type="taxonomic scope" value="Eukaryota"/>
</dbReference>
<feature type="region of interest" description="Disordered" evidence="1">
    <location>
        <begin position="162"/>
        <end position="210"/>
    </location>
</feature>
<evidence type="ECO:0000313" key="3">
    <source>
        <dbReference type="Proteomes" id="UP000007494"/>
    </source>
</evidence>
<keyword evidence="3" id="KW-1185">Reference proteome</keyword>
<dbReference type="AlphaFoldDB" id="F0VDI5"/>
<evidence type="ECO:0000256" key="1">
    <source>
        <dbReference type="SAM" id="MobiDB-lite"/>
    </source>
</evidence>
<feature type="compositionally biased region" description="Low complexity" evidence="1">
    <location>
        <begin position="72"/>
        <end position="83"/>
    </location>
</feature>
<protein>
    <submittedName>
        <fullName evidence="2">Uncharacterized protein</fullName>
    </submittedName>
</protein>
<feature type="compositionally biased region" description="Basic and acidic residues" evidence="1">
    <location>
        <begin position="166"/>
        <end position="187"/>
    </location>
</feature>
<evidence type="ECO:0000313" key="2">
    <source>
        <dbReference type="EMBL" id="CBZ51778.1"/>
    </source>
</evidence>
<feature type="compositionally biased region" description="Low complexity" evidence="1">
    <location>
        <begin position="695"/>
        <end position="711"/>
    </location>
</feature>
<feature type="compositionally biased region" description="Polar residues" evidence="1">
    <location>
        <begin position="47"/>
        <end position="61"/>
    </location>
</feature>
<name>F0VDI5_NEOCL</name>